<feature type="compositionally biased region" description="Polar residues" evidence="16">
    <location>
        <begin position="630"/>
        <end position="640"/>
    </location>
</feature>
<dbReference type="AlphaFoldDB" id="A0A7D5UY53"/>
<keyword evidence="4 17" id="KW-0812">Transmembrane</keyword>
<dbReference type="FunFam" id="3.30.160.60:FF:000125">
    <property type="entry name" value="Putative zinc finger protein 143"/>
    <property type="match status" value="2"/>
</dbReference>
<feature type="domain" description="C2H2-type" evidence="18">
    <location>
        <begin position="46"/>
        <end position="75"/>
    </location>
</feature>
<dbReference type="OrthoDB" id="2354757at2759"/>
<keyword evidence="9 17" id="KW-1133">Transmembrane helix</keyword>
<dbReference type="GO" id="GO:0000978">
    <property type="term" value="F:RNA polymerase II cis-regulatory region sequence-specific DNA binding"/>
    <property type="evidence" value="ECO:0007669"/>
    <property type="project" value="UniProtKB-ARBA"/>
</dbReference>
<dbReference type="PROSITE" id="PS00028">
    <property type="entry name" value="ZINC_FINGER_C2H2_1"/>
    <property type="match status" value="3"/>
</dbReference>
<sequence length="798" mass="87539">MAKLGPDQYNPETRSFQCDWESCHKSFRRQSDLKRHLYTHTNERPYVCSTPGCGKGFIQRSALTVHVRTHTGEKPYQCEFTECGKRFSDSSSFSRHRRVHTSKQSYTDGSNNSLKSPCVRTPMARYPRSLPRDHHPSNAFDACTLILDSGESSSMTDHKMNFHVQSVLTRSSLVSSSQMLSSPAFDDYGGYLYPYGQIQQKSNLQNTPTEPPQYHAQKARMQMFHHPSSMSQQIYCVDGEDNAEMAIMNTSVPLIYPSPRQLAGLPAMDVPTVTEGTYLSILLFAAFLLLLLSVLSTPITKFVALGSFHDVKYGVFGYCLGDKCTNIAVGYPRGGALTDGTQTFDSPSSVRYTLSTALFIHPIAAILTLVVLCLTVSSHSHGASHSLKYLTILFILTSITFVACLASLIIDMLVFSTHLSWGTYIVLVATIILAISDFGSFIRLRTIIARKSHQQRTVHNENTSGRDYDNRDSEAKPAPVVVSHPMVPTIGGGGSRDEHPVFVTSHSRKKNDSPTGERAFPAQRSAGDKLEKAMHSNITDAGSAVATGKSTQPEARVHYGNTSNECGTSYEDCGREMKSYNLSLGREKPGRRGECGPPTRTFELQGPSPFPPQGLSDMRPGQNERKPSSGDRTLSGNPRLSQPALDRKSTGCRGDLVVDGNGVPRAEATPLGRQISDGLQAPEMNAIPPVPPAANIYELYGQFPNGDVEVVASVGWQQGPSMIASRRATFLSDENQYSIAKLPQYIPPRIQWDENSGRVASRAASPAGHDSVRSGSYSGSLDFLQDFLHPVFSGWISR</sequence>
<dbReference type="RefSeq" id="XP_014539317.2">
    <property type="nucleotide sequence ID" value="XM_014683831.2"/>
</dbReference>
<comment type="similarity">
    <text evidence="3">Belongs to the krueppel C2H2-type zinc-finger protein family.</text>
</comment>
<dbReference type="PROSITE" id="PS50157">
    <property type="entry name" value="ZINC_FINGER_C2H2_2"/>
    <property type="match status" value="3"/>
</dbReference>
<evidence type="ECO:0000256" key="14">
    <source>
        <dbReference type="ARBA" id="ARBA00023242"/>
    </source>
</evidence>
<dbReference type="GO" id="GO:0035838">
    <property type="term" value="C:growing cell tip"/>
    <property type="evidence" value="ECO:0007669"/>
    <property type="project" value="TreeGrafter"/>
</dbReference>
<dbReference type="SMART" id="SM00355">
    <property type="entry name" value="ZnF_C2H2"/>
    <property type="match status" value="3"/>
</dbReference>
<feature type="transmembrane region" description="Helical" evidence="17">
    <location>
        <begin position="421"/>
        <end position="442"/>
    </location>
</feature>
<dbReference type="InterPro" id="IPR013087">
    <property type="entry name" value="Znf_C2H2_type"/>
</dbReference>
<proteinExistence type="inferred from homology"/>
<evidence type="ECO:0000256" key="7">
    <source>
        <dbReference type="ARBA" id="ARBA00022771"/>
    </source>
</evidence>
<evidence type="ECO:0000256" key="1">
    <source>
        <dbReference type="ARBA" id="ARBA00004123"/>
    </source>
</evidence>
<dbReference type="GO" id="GO:0000981">
    <property type="term" value="F:DNA-binding transcription factor activity, RNA polymerase II-specific"/>
    <property type="evidence" value="ECO:0007669"/>
    <property type="project" value="UniProtKB-ARBA"/>
</dbReference>
<gene>
    <name evidence="19" type="primary">RIM9</name>
    <name evidence="19" type="ORF">G6M90_00g066600</name>
</gene>
<feature type="region of interest" description="Disordered" evidence="16">
    <location>
        <begin position="453"/>
        <end position="653"/>
    </location>
</feature>
<comment type="subcellular location">
    <subcellularLocation>
        <location evidence="2">Membrane</location>
        <topology evidence="2">Multi-pass membrane protein</topology>
    </subcellularLocation>
    <subcellularLocation>
        <location evidence="1">Nucleus</location>
    </subcellularLocation>
</comment>
<dbReference type="Gene3D" id="3.30.160.60">
    <property type="entry name" value="Classic Zinc Finger"/>
    <property type="match status" value="3"/>
</dbReference>
<dbReference type="KEGG" id="mbrn:26247887"/>
<evidence type="ECO:0000256" key="5">
    <source>
        <dbReference type="ARBA" id="ARBA00022723"/>
    </source>
</evidence>
<reference evidence="19 20" key="1">
    <citation type="submission" date="2020-07" db="EMBL/GenBank/DDBJ databases">
        <title>Telomere length de novo assembly of all 7 chromosomes of the fungus, Metarhizium brunneum, using a novel assembly pipeline.</title>
        <authorList>
            <person name="Saud z."/>
            <person name="Kortsinoglou A."/>
            <person name="Kouvelis V.N."/>
            <person name="Butt T.M."/>
        </authorList>
    </citation>
    <scope>NUCLEOTIDE SEQUENCE [LARGE SCALE GENOMIC DNA]</scope>
    <source>
        <strain evidence="19 20">4556</strain>
    </source>
</reference>
<evidence type="ECO:0000313" key="19">
    <source>
        <dbReference type="EMBL" id="QLI69757.1"/>
    </source>
</evidence>
<keyword evidence="12 17" id="KW-0472">Membrane</keyword>
<evidence type="ECO:0000256" key="2">
    <source>
        <dbReference type="ARBA" id="ARBA00004141"/>
    </source>
</evidence>
<evidence type="ECO:0000256" key="10">
    <source>
        <dbReference type="ARBA" id="ARBA00023015"/>
    </source>
</evidence>
<evidence type="ECO:0000256" key="8">
    <source>
        <dbReference type="ARBA" id="ARBA00022833"/>
    </source>
</evidence>
<feature type="domain" description="C2H2-type" evidence="18">
    <location>
        <begin position="76"/>
        <end position="105"/>
    </location>
</feature>
<keyword evidence="8" id="KW-0862">Zinc</keyword>
<dbReference type="InterPro" id="IPR036236">
    <property type="entry name" value="Znf_C2H2_sf"/>
</dbReference>
<keyword evidence="6" id="KW-0677">Repeat</keyword>
<feature type="transmembrane region" description="Helical" evidence="17">
    <location>
        <begin position="389"/>
        <end position="415"/>
    </location>
</feature>
<dbReference type="InterPro" id="IPR009571">
    <property type="entry name" value="SUR7/Rim9-like_fungi"/>
</dbReference>
<dbReference type="InterPro" id="IPR051380">
    <property type="entry name" value="pH-response_reg_palI/RIM9"/>
</dbReference>
<dbReference type="FunFam" id="3.30.160.60:FF:000862">
    <property type="entry name" value="zinc finger protein 697"/>
    <property type="match status" value="1"/>
</dbReference>
<feature type="region of interest" description="Disordered" evidence="16">
    <location>
        <begin position="94"/>
        <end position="119"/>
    </location>
</feature>
<keyword evidence="20" id="KW-1185">Reference proteome</keyword>
<dbReference type="PANTHER" id="PTHR28013">
    <property type="entry name" value="PROTEIN DCV1-RELATED"/>
    <property type="match status" value="1"/>
</dbReference>
<organism evidence="19 20">
    <name type="scientific">Metarhizium brunneum</name>
    <dbReference type="NCBI Taxonomy" id="500148"/>
    <lineage>
        <taxon>Eukaryota</taxon>
        <taxon>Fungi</taxon>
        <taxon>Dikarya</taxon>
        <taxon>Ascomycota</taxon>
        <taxon>Pezizomycotina</taxon>
        <taxon>Sordariomycetes</taxon>
        <taxon>Hypocreomycetidae</taxon>
        <taxon>Hypocreales</taxon>
        <taxon>Clavicipitaceae</taxon>
        <taxon>Metarhizium</taxon>
    </lineage>
</organism>
<dbReference type="Pfam" id="PF06687">
    <property type="entry name" value="SUR7"/>
    <property type="match status" value="1"/>
</dbReference>
<dbReference type="GO" id="GO:0005886">
    <property type="term" value="C:plasma membrane"/>
    <property type="evidence" value="ECO:0007669"/>
    <property type="project" value="InterPro"/>
</dbReference>
<dbReference type="Pfam" id="PF00096">
    <property type="entry name" value="zf-C2H2"/>
    <property type="match status" value="3"/>
</dbReference>
<keyword evidence="5" id="KW-0479">Metal-binding</keyword>
<dbReference type="GO" id="GO:0005634">
    <property type="term" value="C:nucleus"/>
    <property type="evidence" value="ECO:0007669"/>
    <property type="project" value="UniProtKB-SubCell"/>
</dbReference>
<accession>A0A7D5UY53</accession>
<protein>
    <submittedName>
        <fullName evidence="19">pH-response regulator protein palI/RIM9</fullName>
    </submittedName>
</protein>
<evidence type="ECO:0000256" key="13">
    <source>
        <dbReference type="ARBA" id="ARBA00023163"/>
    </source>
</evidence>
<keyword evidence="13" id="KW-0804">Transcription</keyword>
<name>A0A7D5UY53_9HYPO</name>
<dbReference type="PANTHER" id="PTHR28013:SF3">
    <property type="entry name" value="PROTEIN DCV1-RELATED"/>
    <property type="match status" value="1"/>
</dbReference>
<dbReference type="GeneID" id="26247887"/>
<keyword evidence="7 15" id="KW-0863">Zinc-finger</keyword>
<evidence type="ECO:0000256" key="12">
    <source>
        <dbReference type="ARBA" id="ARBA00023136"/>
    </source>
</evidence>
<evidence type="ECO:0000256" key="17">
    <source>
        <dbReference type="SAM" id="Phobius"/>
    </source>
</evidence>
<dbReference type="EMBL" id="CP058934">
    <property type="protein sequence ID" value="QLI69757.1"/>
    <property type="molecule type" value="Genomic_DNA"/>
</dbReference>
<evidence type="ECO:0000256" key="4">
    <source>
        <dbReference type="ARBA" id="ARBA00022692"/>
    </source>
</evidence>
<evidence type="ECO:0000259" key="18">
    <source>
        <dbReference type="PROSITE" id="PS50157"/>
    </source>
</evidence>
<feature type="transmembrane region" description="Helical" evidence="17">
    <location>
        <begin position="358"/>
        <end position="377"/>
    </location>
</feature>
<feature type="transmembrane region" description="Helical" evidence="17">
    <location>
        <begin position="278"/>
        <end position="299"/>
    </location>
</feature>
<feature type="domain" description="C2H2-type" evidence="18">
    <location>
        <begin position="16"/>
        <end position="45"/>
    </location>
</feature>
<feature type="compositionally biased region" description="Basic and acidic residues" evidence="16">
    <location>
        <begin position="464"/>
        <end position="475"/>
    </location>
</feature>
<evidence type="ECO:0000256" key="11">
    <source>
        <dbReference type="ARBA" id="ARBA00023125"/>
    </source>
</evidence>
<evidence type="ECO:0000256" key="6">
    <source>
        <dbReference type="ARBA" id="ARBA00022737"/>
    </source>
</evidence>
<feature type="compositionally biased region" description="Polar residues" evidence="16">
    <location>
        <begin position="102"/>
        <end position="115"/>
    </location>
</feature>
<evidence type="ECO:0000256" key="9">
    <source>
        <dbReference type="ARBA" id="ARBA00022989"/>
    </source>
</evidence>
<keyword evidence="11" id="KW-0238">DNA-binding</keyword>
<evidence type="ECO:0000256" key="15">
    <source>
        <dbReference type="PROSITE-ProRule" id="PRU00042"/>
    </source>
</evidence>
<keyword evidence="10" id="KW-0805">Transcription regulation</keyword>
<dbReference type="Proteomes" id="UP000510686">
    <property type="component" value="Chromosome 3"/>
</dbReference>
<dbReference type="GO" id="GO:0032153">
    <property type="term" value="C:cell division site"/>
    <property type="evidence" value="ECO:0007669"/>
    <property type="project" value="TreeGrafter"/>
</dbReference>
<dbReference type="GO" id="GO:0008270">
    <property type="term" value="F:zinc ion binding"/>
    <property type="evidence" value="ECO:0007669"/>
    <property type="project" value="UniProtKB-KW"/>
</dbReference>
<feature type="compositionally biased region" description="Basic and acidic residues" evidence="16">
    <location>
        <begin position="585"/>
        <end position="594"/>
    </location>
</feature>
<dbReference type="SUPFAM" id="SSF57667">
    <property type="entry name" value="beta-beta-alpha zinc fingers"/>
    <property type="match status" value="2"/>
</dbReference>
<keyword evidence="14" id="KW-0539">Nucleus</keyword>
<evidence type="ECO:0000313" key="20">
    <source>
        <dbReference type="Proteomes" id="UP000510686"/>
    </source>
</evidence>
<evidence type="ECO:0000256" key="3">
    <source>
        <dbReference type="ARBA" id="ARBA00006991"/>
    </source>
</evidence>
<evidence type="ECO:0000256" key="16">
    <source>
        <dbReference type="SAM" id="MobiDB-lite"/>
    </source>
</evidence>